<evidence type="ECO:0000256" key="2">
    <source>
        <dbReference type="ARBA" id="ARBA00022771"/>
    </source>
</evidence>
<protein>
    <recommendedName>
        <fullName evidence="5">SWIM-type domain-containing protein</fullName>
    </recommendedName>
</protein>
<evidence type="ECO:0000256" key="3">
    <source>
        <dbReference type="ARBA" id="ARBA00022833"/>
    </source>
</evidence>
<keyword evidence="1" id="KW-0479">Metal-binding</keyword>
<proteinExistence type="predicted"/>
<keyword evidence="2 4" id="KW-0863">Zinc-finger</keyword>
<evidence type="ECO:0000313" key="6">
    <source>
        <dbReference type="EMBL" id="KAL0368340.1"/>
    </source>
</evidence>
<keyword evidence="3" id="KW-0862">Zinc</keyword>
<dbReference type="PANTHER" id="PTHR31973">
    <property type="entry name" value="POLYPROTEIN, PUTATIVE-RELATED"/>
    <property type="match status" value="1"/>
</dbReference>
<evidence type="ECO:0000256" key="4">
    <source>
        <dbReference type="PROSITE-ProRule" id="PRU00325"/>
    </source>
</evidence>
<feature type="domain" description="SWIM-type" evidence="5">
    <location>
        <begin position="69"/>
        <end position="101"/>
    </location>
</feature>
<dbReference type="AlphaFoldDB" id="A0AAW2QKM4"/>
<accession>A0AAW2QKM4</accession>
<comment type="caution">
    <text evidence="6">The sequence shown here is derived from an EMBL/GenBank/DDBJ whole genome shotgun (WGS) entry which is preliminary data.</text>
</comment>
<dbReference type="EMBL" id="JACGWM010000006">
    <property type="protein sequence ID" value="KAL0368340.1"/>
    <property type="molecule type" value="Genomic_DNA"/>
</dbReference>
<organism evidence="6">
    <name type="scientific">Sesamum calycinum</name>
    <dbReference type="NCBI Taxonomy" id="2727403"/>
    <lineage>
        <taxon>Eukaryota</taxon>
        <taxon>Viridiplantae</taxon>
        <taxon>Streptophyta</taxon>
        <taxon>Embryophyta</taxon>
        <taxon>Tracheophyta</taxon>
        <taxon>Spermatophyta</taxon>
        <taxon>Magnoliopsida</taxon>
        <taxon>eudicotyledons</taxon>
        <taxon>Gunneridae</taxon>
        <taxon>Pentapetalae</taxon>
        <taxon>asterids</taxon>
        <taxon>lamiids</taxon>
        <taxon>Lamiales</taxon>
        <taxon>Pedaliaceae</taxon>
        <taxon>Sesamum</taxon>
    </lineage>
</organism>
<dbReference type="PROSITE" id="PS50966">
    <property type="entry name" value="ZF_SWIM"/>
    <property type="match status" value="1"/>
</dbReference>
<reference evidence="6" key="2">
    <citation type="journal article" date="2024" name="Plant">
        <title>Genomic evolution and insights into agronomic trait innovations of Sesamum species.</title>
        <authorList>
            <person name="Miao H."/>
            <person name="Wang L."/>
            <person name="Qu L."/>
            <person name="Liu H."/>
            <person name="Sun Y."/>
            <person name="Le M."/>
            <person name="Wang Q."/>
            <person name="Wei S."/>
            <person name="Zheng Y."/>
            <person name="Lin W."/>
            <person name="Duan Y."/>
            <person name="Cao H."/>
            <person name="Xiong S."/>
            <person name="Wang X."/>
            <person name="Wei L."/>
            <person name="Li C."/>
            <person name="Ma Q."/>
            <person name="Ju M."/>
            <person name="Zhao R."/>
            <person name="Li G."/>
            <person name="Mu C."/>
            <person name="Tian Q."/>
            <person name="Mei H."/>
            <person name="Zhang T."/>
            <person name="Gao T."/>
            <person name="Zhang H."/>
        </authorList>
    </citation>
    <scope>NUCLEOTIDE SEQUENCE</scope>
    <source>
        <strain evidence="6">KEN8</strain>
    </source>
</reference>
<dbReference type="InterPro" id="IPR007527">
    <property type="entry name" value="Znf_SWIM"/>
</dbReference>
<name>A0AAW2QKM4_9LAMI</name>
<evidence type="ECO:0000256" key="1">
    <source>
        <dbReference type="ARBA" id="ARBA00022723"/>
    </source>
</evidence>
<dbReference type="InterPro" id="IPR006564">
    <property type="entry name" value="Znf_PMZ"/>
</dbReference>
<evidence type="ECO:0000259" key="5">
    <source>
        <dbReference type="PROSITE" id="PS50966"/>
    </source>
</evidence>
<dbReference type="Pfam" id="PF04434">
    <property type="entry name" value="SWIM"/>
    <property type="match status" value="1"/>
</dbReference>
<dbReference type="GO" id="GO:0008270">
    <property type="term" value="F:zinc ion binding"/>
    <property type="evidence" value="ECO:0007669"/>
    <property type="project" value="UniProtKB-KW"/>
</dbReference>
<gene>
    <name evidence="6" type="ORF">Scaly_1052900</name>
</gene>
<sequence length="182" mass="21333">MTMLEWIREWIMTRLSDLRDRARKKWQDKKICPKIRKVVEKNIEKAADCIPIKSDDWHYEVACYDGARYVVNLQNHTCTCRKWDLTGIPCNHGMSAICSQSLEPEDFVNPCYSVATFIEVYKHAILPVNGPKLWEKTGFVHPFHPTLEGVQEDLQGLEEWSMMSHKTRGKKEQEARRIRPSN</sequence>
<dbReference type="SMART" id="SM00575">
    <property type="entry name" value="ZnF_PMZ"/>
    <property type="match status" value="1"/>
</dbReference>
<reference evidence="6" key="1">
    <citation type="submission" date="2020-06" db="EMBL/GenBank/DDBJ databases">
        <authorList>
            <person name="Li T."/>
            <person name="Hu X."/>
            <person name="Zhang T."/>
            <person name="Song X."/>
            <person name="Zhang H."/>
            <person name="Dai N."/>
            <person name="Sheng W."/>
            <person name="Hou X."/>
            <person name="Wei L."/>
        </authorList>
    </citation>
    <scope>NUCLEOTIDE SEQUENCE</scope>
    <source>
        <strain evidence="6">KEN8</strain>
        <tissue evidence="6">Leaf</tissue>
    </source>
</reference>
<dbReference type="PANTHER" id="PTHR31973:SF187">
    <property type="entry name" value="MUTATOR TRANSPOSASE MUDRA PROTEIN"/>
    <property type="match status" value="1"/>
</dbReference>